<keyword evidence="6 14" id="KW-0479">Metal-binding</keyword>
<keyword evidence="4 14" id="KW-0132">Cell division</keyword>
<dbReference type="PANTHER" id="PTHR45674">
    <property type="entry name" value="DNA LIGASE 1/3 FAMILY MEMBER"/>
    <property type="match status" value="1"/>
</dbReference>
<dbReference type="NCBIfam" id="TIGR00574">
    <property type="entry name" value="dnl1"/>
    <property type="match status" value="1"/>
</dbReference>
<dbReference type="EMBL" id="DTAD01000014">
    <property type="protein sequence ID" value="HGN89718.1"/>
    <property type="molecule type" value="Genomic_DNA"/>
</dbReference>
<evidence type="ECO:0000256" key="4">
    <source>
        <dbReference type="ARBA" id="ARBA00022618"/>
    </source>
</evidence>
<evidence type="ECO:0000256" key="15">
    <source>
        <dbReference type="RuleBase" id="RU004196"/>
    </source>
</evidence>
<name>A0A7C4E034_CALS0</name>
<evidence type="ECO:0000256" key="2">
    <source>
        <dbReference type="ARBA" id="ARBA00013308"/>
    </source>
</evidence>
<dbReference type="InterPro" id="IPR050191">
    <property type="entry name" value="ATP-dep_DNA_ligase"/>
</dbReference>
<dbReference type="Pfam" id="PF04679">
    <property type="entry name" value="DNA_ligase_A_C"/>
    <property type="match status" value="1"/>
</dbReference>
<feature type="binding site" evidence="14">
    <location>
        <position position="422"/>
    </location>
    <ligand>
        <name>ATP</name>
        <dbReference type="ChEBI" id="CHEBI:30616"/>
    </ligand>
</feature>
<dbReference type="CDD" id="cd07901">
    <property type="entry name" value="Adenylation_DNA_ligase_Arch_LigB"/>
    <property type="match status" value="1"/>
</dbReference>
<dbReference type="GO" id="GO:0006281">
    <property type="term" value="P:DNA repair"/>
    <property type="evidence" value="ECO:0007669"/>
    <property type="project" value="UniProtKB-UniRule"/>
</dbReference>
<gene>
    <name evidence="14" type="primary">lig</name>
    <name evidence="17" type="ORF">ENT82_01105</name>
</gene>
<evidence type="ECO:0000256" key="11">
    <source>
        <dbReference type="ARBA" id="ARBA00023172"/>
    </source>
</evidence>
<feature type="domain" description="ATP-dependent DNA ligase family profile" evidence="16">
    <location>
        <begin position="327"/>
        <end position="462"/>
    </location>
</feature>
<dbReference type="GO" id="GO:0006273">
    <property type="term" value="P:lagging strand elongation"/>
    <property type="evidence" value="ECO:0007669"/>
    <property type="project" value="TreeGrafter"/>
</dbReference>
<keyword evidence="10 14" id="KW-0460">Magnesium</keyword>
<sequence>MLFRELVDFYERLEATTKRLEMTDILAELLSKTPPDIIDKVVYMTLGEIYPAYRGLELGVAEKLALRVVKQVTGASEKEVDEAYARHGDVGNAAMVLLRRKPQTTLFTQELTVQDVYSAFEKIARSTGPGAVDVKMSILAGLLAQASPVEAKHILRIVTGNMRLGVADMTILDALAKAFGCEREVCERAYNLSSDIGLVALTAAREGPEGVRRFSVRVGIPVRCMLAERLASAEEILEKLGGRGFAEYKYDGERMQIHKSGETVVIFSRRQENITSQYPDVVEMVRKGVSAKEAILECEAVPLDPETGETLPFQELMHRKRKKEIEKAAEEYPVALYFFDILYVDGEDLTTQPLPIRRKKLEEIVVEGERMRLSTGRMVETPMEVEKFFAEAVEAGCEGLMIKSVDEESVYRAGARGWQWIKLKRDYRSEMIDTVDLVVVGAFHGRGRRKGRFGALLMAVYNPEKDVFQTVCKVGSGFKDVDLETLTERVNRLRLDAKHPRVEALMEPDVWVQPSLVLEIIGAEVTLSPVHTCAWDVVKQGYGLGIRFPRFTGRVRDDKKPEDATTDSEIVEMYRSQLKKVEAE</sequence>
<keyword evidence="13 14" id="KW-0131">Cell cycle</keyword>
<dbReference type="GO" id="GO:0006310">
    <property type="term" value="P:DNA recombination"/>
    <property type="evidence" value="ECO:0007669"/>
    <property type="project" value="UniProtKB-UniRule"/>
</dbReference>
<dbReference type="InterPro" id="IPR012308">
    <property type="entry name" value="DNA_ligase_ATP-dep_N"/>
</dbReference>
<evidence type="ECO:0000256" key="12">
    <source>
        <dbReference type="ARBA" id="ARBA00023204"/>
    </source>
</evidence>
<dbReference type="CDD" id="cd07969">
    <property type="entry name" value="OBF_DNA_ligase_I"/>
    <property type="match status" value="1"/>
</dbReference>
<keyword evidence="7 14" id="KW-0547">Nucleotide-binding</keyword>
<dbReference type="Gene3D" id="1.10.3260.10">
    <property type="entry name" value="DNA ligase, ATP-dependent, N-terminal domain"/>
    <property type="match status" value="1"/>
</dbReference>
<feature type="binding site" evidence="14">
    <location>
        <position position="254"/>
    </location>
    <ligand>
        <name>ATP</name>
        <dbReference type="ChEBI" id="CHEBI:30616"/>
    </ligand>
</feature>
<reference evidence="17" key="1">
    <citation type="journal article" date="2020" name="mSystems">
        <title>Genome- and Community-Level Interaction Insights into Carbon Utilization and Element Cycling Functions of Hydrothermarchaeota in Hydrothermal Sediment.</title>
        <authorList>
            <person name="Zhou Z."/>
            <person name="Liu Y."/>
            <person name="Xu W."/>
            <person name="Pan J."/>
            <person name="Luo Z.H."/>
            <person name="Li M."/>
        </authorList>
    </citation>
    <scope>NUCLEOTIDE SEQUENCE [LARGE SCALE GENOMIC DNA]</scope>
    <source>
        <strain evidence="17">SpSt-613</strain>
    </source>
</reference>
<keyword evidence="5 14" id="KW-0235">DNA replication</keyword>
<dbReference type="GO" id="GO:0051301">
    <property type="term" value="P:cell division"/>
    <property type="evidence" value="ECO:0007669"/>
    <property type="project" value="UniProtKB-KW"/>
</dbReference>
<dbReference type="GO" id="GO:0003910">
    <property type="term" value="F:DNA ligase (ATP) activity"/>
    <property type="evidence" value="ECO:0007669"/>
    <property type="project" value="UniProtKB-UniRule"/>
</dbReference>
<evidence type="ECO:0000256" key="13">
    <source>
        <dbReference type="ARBA" id="ARBA00023306"/>
    </source>
</evidence>
<comment type="caution">
    <text evidence="17">The sequence shown here is derived from an EMBL/GenBank/DDBJ whole genome shotgun (WGS) entry which is preliminary data.</text>
</comment>
<dbReference type="AlphaFoldDB" id="A0A7C4E034"/>
<dbReference type="SUPFAM" id="SSF56091">
    <property type="entry name" value="DNA ligase/mRNA capping enzyme, catalytic domain"/>
    <property type="match status" value="1"/>
</dbReference>
<dbReference type="Pfam" id="PF01068">
    <property type="entry name" value="DNA_ligase_A_M"/>
    <property type="match status" value="1"/>
</dbReference>
<evidence type="ECO:0000256" key="14">
    <source>
        <dbReference type="HAMAP-Rule" id="MF_00407"/>
    </source>
</evidence>
<dbReference type="FunFam" id="1.10.3260.10:FF:000007">
    <property type="entry name" value="DNA ligase"/>
    <property type="match status" value="1"/>
</dbReference>
<evidence type="ECO:0000256" key="9">
    <source>
        <dbReference type="ARBA" id="ARBA00022840"/>
    </source>
</evidence>
<feature type="binding site" evidence="14">
    <location>
        <position position="299"/>
    </location>
    <ligand>
        <name>ATP</name>
        <dbReference type="ChEBI" id="CHEBI:30616"/>
    </ligand>
</feature>
<keyword evidence="3 14" id="KW-0436">Ligase</keyword>
<dbReference type="InterPro" id="IPR036599">
    <property type="entry name" value="DNA_ligase_N_sf"/>
</dbReference>
<feature type="binding site" evidence="14">
    <location>
        <position position="269"/>
    </location>
    <ligand>
        <name>ATP</name>
        <dbReference type="ChEBI" id="CHEBI:30616"/>
    </ligand>
</feature>
<dbReference type="GO" id="GO:0046872">
    <property type="term" value="F:metal ion binding"/>
    <property type="evidence" value="ECO:0007669"/>
    <property type="project" value="UniProtKB-KW"/>
</dbReference>
<keyword evidence="9 14" id="KW-0067">ATP-binding</keyword>
<evidence type="ECO:0000256" key="8">
    <source>
        <dbReference type="ARBA" id="ARBA00022763"/>
    </source>
</evidence>
<evidence type="ECO:0000256" key="6">
    <source>
        <dbReference type="ARBA" id="ARBA00022723"/>
    </source>
</evidence>
<dbReference type="Pfam" id="PF04675">
    <property type="entry name" value="DNA_ligase_A_N"/>
    <property type="match status" value="1"/>
</dbReference>
<dbReference type="PANTHER" id="PTHR45674:SF4">
    <property type="entry name" value="DNA LIGASE 1"/>
    <property type="match status" value="1"/>
</dbReference>
<comment type="catalytic activity">
    <reaction evidence="14">
        <text>ATP + (deoxyribonucleotide)n-3'-hydroxyl + 5'-phospho-(deoxyribonucleotide)m = (deoxyribonucleotide)n+m + AMP + diphosphate.</text>
        <dbReference type="EC" id="6.5.1.1"/>
    </reaction>
</comment>
<evidence type="ECO:0000256" key="7">
    <source>
        <dbReference type="ARBA" id="ARBA00022741"/>
    </source>
</evidence>
<comment type="similarity">
    <text evidence="1 14 15">Belongs to the ATP-dependent DNA ligase family.</text>
</comment>
<dbReference type="SUPFAM" id="SSF50249">
    <property type="entry name" value="Nucleic acid-binding proteins"/>
    <property type="match status" value="1"/>
</dbReference>
<keyword evidence="8 14" id="KW-0227">DNA damage</keyword>
<dbReference type="InterPro" id="IPR016059">
    <property type="entry name" value="DNA_ligase_ATP-dep_CS"/>
</dbReference>
<evidence type="ECO:0000256" key="1">
    <source>
        <dbReference type="ARBA" id="ARBA00007572"/>
    </source>
</evidence>
<keyword evidence="11 14" id="KW-0233">DNA recombination</keyword>
<dbReference type="InterPro" id="IPR012340">
    <property type="entry name" value="NA-bd_OB-fold"/>
</dbReference>
<comment type="function">
    <text evidence="14">DNA ligase that seals nicks in double-stranded DNA during DNA replication, DNA recombination and DNA repair.</text>
</comment>
<accession>A0A7C4E034</accession>
<dbReference type="GO" id="GO:0003677">
    <property type="term" value="F:DNA binding"/>
    <property type="evidence" value="ECO:0007669"/>
    <property type="project" value="InterPro"/>
</dbReference>
<dbReference type="PROSITE" id="PS00697">
    <property type="entry name" value="DNA_LIGASE_A1"/>
    <property type="match status" value="1"/>
</dbReference>
<comment type="cofactor">
    <cofactor evidence="14">
        <name>Mg(2+)</name>
        <dbReference type="ChEBI" id="CHEBI:18420"/>
    </cofactor>
</comment>
<evidence type="ECO:0000256" key="10">
    <source>
        <dbReference type="ARBA" id="ARBA00022842"/>
    </source>
</evidence>
<evidence type="ECO:0000256" key="3">
    <source>
        <dbReference type="ARBA" id="ARBA00022598"/>
    </source>
</evidence>
<evidence type="ECO:0000259" key="16">
    <source>
        <dbReference type="PROSITE" id="PS50160"/>
    </source>
</evidence>
<dbReference type="InterPro" id="IPR022865">
    <property type="entry name" value="DNA_ligae_ATP-dep_bac/arc"/>
</dbReference>
<proteinExistence type="inferred from homology"/>
<dbReference type="InterPro" id="IPR000977">
    <property type="entry name" value="DNA_ligase_ATP-dep"/>
</dbReference>
<organism evidence="17">
    <name type="scientific">Caldiarchaeum subterraneum</name>
    <dbReference type="NCBI Taxonomy" id="311458"/>
    <lineage>
        <taxon>Archaea</taxon>
        <taxon>Nitrososphaerota</taxon>
        <taxon>Candidatus Caldarchaeales</taxon>
        <taxon>Candidatus Caldarchaeaceae</taxon>
        <taxon>Candidatus Caldarchaeum</taxon>
    </lineage>
</organism>
<dbReference type="Gene3D" id="2.40.50.140">
    <property type="entry name" value="Nucleic acid-binding proteins"/>
    <property type="match status" value="1"/>
</dbReference>
<evidence type="ECO:0000313" key="17">
    <source>
        <dbReference type="EMBL" id="HGN89718.1"/>
    </source>
</evidence>
<protein>
    <recommendedName>
        <fullName evidence="2 14">DNA ligase</fullName>
        <ecNumber evidence="14">6.5.1.1</ecNumber>
    </recommendedName>
    <alternativeName>
        <fullName evidence="14">Polydeoxyribonucleotide synthase [ATP]</fullName>
    </alternativeName>
</protein>
<feature type="active site" description="N6-AMP-lysine intermediate" evidence="14">
    <location>
        <position position="249"/>
    </location>
</feature>
<dbReference type="FunFam" id="2.40.50.140:FF:000062">
    <property type="entry name" value="DNA ligase"/>
    <property type="match status" value="1"/>
</dbReference>
<dbReference type="FunFam" id="3.30.470.30:FF:000012">
    <property type="entry name" value="Probable DNA ligase"/>
    <property type="match status" value="1"/>
</dbReference>
<dbReference type="GO" id="GO:0071897">
    <property type="term" value="P:DNA biosynthetic process"/>
    <property type="evidence" value="ECO:0007669"/>
    <property type="project" value="InterPro"/>
</dbReference>
<dbReference type="EC" id="6.5.1.1" evidence="14"/>
<dbReference type="GO" id="GO:0005524">
    <property type="term" value="F:ATP binding"/>
    <property type="evidence" value="ECO:0007669"/>
    <property type="project" value="UniProtKB-UniRule"/>
</dbReference>
<dbReference type="Gene3D" id="3.30.470.30">
    <property type="entry name" value="DNA ligase/mRNA capping enzyme"/>
    <property type="match status" value="1"/>
</dbReference>
<dbReference type="InterPro" id="IPR012310">
    <property type="entry name" value="DNA_ligase_ATP-dep_cent"/>
</dbReference>
<dbReference type="InterPro" id="IPR012309">
    <property type="entry name" value="DNA_ligase_ATP-dep_C"/>
</dbReference>
<feature type="binding site" evidence="14">
    <location>
        <position position="339"/>
    </location>
    <ligand>
        <name>ATP</name>
        <dbReference type="ChEBI" id="CHEBI:30616"/>
    </ligand>
</feature>
<keyword evidence="12 14" id="KW-0234">DNA repair</keyword>
<dbReference type="PROSITE" id="PS50160">
    <property type="entry name" value="DNA_LIGASE_A3"/>
    <property type="match status" value="1"/>
</dbReference>
<feature type="binding site" evidence="14">
    <location>
        <position position="247"/>
    </location>
    <ligand>
        <name>ATP</name>
        <dbReference type="ChEBI" id="CHEBI:30616"/>
    </ligand>
</feature>
<dbReference type="HAMAP" id="MF_00407">
    <property type="entry name" value="DNA_ligase"/>
    <property type="match status" value="1"/>
</dbReference>
<feature type="binding site" evidence="14">
    <location>
        <position position="416"/>
    </location>
    <ligand>
        <name>ATP</name>
        <dbReference type="ChEBI" id="CHEBI:30616"/>
    </ligand>
</feature>
<dbReference type="SUPFAM" id="SSF117018">
    <property type="entry name" value="ATP-dependent DNA ligase DNA-binding domain"/>
    <property type="match status" value="1"/>
</dbReference>
<evidence type="ECO:0000256" key="5">
    <source>
        <dbReference type="ARBA" id="ARBA00022705"/>
    </source>
</evidence>